<dbReference type="GO" id="GO:0003824">
    <property type="term" value="F:catalytic activity"/>
    <property type="evidence" value="ECO:0007669"/>
    <property type="project" value="InterPro"/>
</dbReference>
<keyword evidence="3" id="KW-1185">Reference proteome</keyword>
<dbReference type="EMBL" id="AP019782">
    <property type="protein sequence ID" value="BBL72418.1"/>
    <property type="molecule type" value="Genomic_DNA"/>
</dbReference>
<reference evidence="2" key="1">
    <citation type="submission" date="2019-06" db="EMBL/GenBank/DDBJ databases">
        <title>Complete genome sequence of Methylogaea oryzae strain JCM16910.</title>
        <authorList>
            <person name="Asakawa S."/>
        </authorList>
    </citation>
    <scope>NUCLEOTIDE SEQUENCE</scope>
    <source>
        <strain evidence="2">E10</strain>
    </source>
</reference>
<organism evidence="2 3">
    <name type="scientific">Methylogaea oryzae</name>
    <dbReference type="NCBI Taxonomy" id="1295382"/>
    <lineage>
        <taxon>Bacteria</taxon>
        <taxon>Pseudomonadati</taxon>
        <taxon>Pseudomonadota</taxon>
        <taxon>Gammaproteobacteria</taxon>
        <taxon>Methylococcales</taxon>
        <taxon>Methylococcaceae</taxon>
        <taxon>Methylogaea</taxon>
    </lineage>
</organism>
<evidence type="ECO:0000313" key="3">
    <source>
        <dbReference type="Proteomes" id="UP000824988"/>
    </source>
</evidence>
<dbReference type="KEGG" id="moz:MoryE10_30240"/>
<dbReference type="Pfam" id="PF03372">
    <property type="entry name" value="Exo_endo_phos"/>
    <property type="match status" value="1"/>
</dbReference>
<protein>
    <submittedName>
        <fullName evidence="2">EEP domain-containing protein</fullName>
    </submittedName>
</protein>
<dbReference type="AlphaFoldDB" id="A0A8D5AID7"/>
<dbReference type="GO" id="GO:0006506">
    <property type="term" value="P:GPI anchor biosynthetic process"/>
    <property type="evidence" value="ECO:0007669"/>
    <property type="project" value="TreeGrafter"/>
</dbReference>
<dbReference type="InterPro" id="IPR005135">
    <property type="entry name" value="Endo/exonuclease/phosphatase"/>
</dbReference>
<gene>
    <name evidence="2" type="ORF">MoryE10_30240</name>
</gene>
<evidence type="ECO:0000259" key="1">
    <source>
        <dbReference type="Pfam" id="PF03372"/>
    </source>
</evidence>
<feature type="domain" description="Endonuclease/exonuclease/phosphatase" evidence="1">
    <location>
        <begin position="28"/>
        <end position="256"/>
    </location>
</feature>
<dbReference type="InterPro" id="IPR051916">
    <property type="entry name" value="GPI-anchor_lipid_remodeler"/>
</dbReference>
<name>A0A8D5AID7_9GAMM</name>
<accession>A0A8D5AID7</accession>
<dbReference type="GO" id="GO:0016020">
    <property type="term" value="C:membrane"/>
    <property type="evidence" value="ECO:0007669"/>
    <property type="project" value="GOC"/>
</dbReference>
<dbReference type="PANTHER" id="PTHR14859:SF15">
    <property type="entry name" value="ENDONUCLEASE_EXONUCLEASE_PHOSPHATASE DOMAIN-CONTAINING PROTEIN"/>
    <property type="match status" value="1"/>
</dbReference>
<dbReference type="PANTHER" id="PTHR14859">
    <property type="entry name" value="CALCOFLUOR WHITE HYPERSENSITIVE PROTEIN PRECURSOR"/>
    <property type="match status" value="1"/>
</dbReference>
<evidence type="ECO:0000313" key="2">
    <source>
        <dbReference type="EMBL" id="BBL72418.1"/>
    </source>
</evidence>
<proteinExistence type="predicted"/>
<sequence>MNMEQGALSSAELALNGTADGARCLRLASFNIQTGIRTGAFHHYLTGGWQHLLPTPARAANLSRIAQLLRPFDIVGLQEVDGGGARSRFVVQTQYLAEHGHYAYWHNQINRRVGWLALHSNGLLSRYKPTRIEEFPLPGLPGRGAILAHYGDDPKHAFCVCVAHLALSRRGRLRQIDFLCELLAPLPYAVLMGDLNCEPHSQELTLLENKGGFVNPMRGVKSFPSWRPHRLLDYILVKPDLPVKNVRVLDFACSDHLPIALDMGLPANVAIAV</sequence>
<dbReference type="Proteomes" id="UP000824988">
    <property type="component" value="Chromosome"/>
</dbReference>